<evidence type="ECO:0008006" key="4">
    <source>
        <dbReference type="Google" id="ProtNLM"/>
    </source>
</evidence>
<comment type="caution">
    <text evidence="2">The sequence shown here is derived from an EMBL/GenBank/DDBJ whole genome shotgun (WGS) entry which is preliminary data.</text>
</comment>
<evidence type="ECO:0000313" key="3">
    <source>
        <dbReference type="Proteomes" id="UP000037136"/>
    </source>
</evidence>
<dbReference type="PANTHER" id="PTHR47642">
    <property type="entry name" value="ATP-DEPENDENT DNA HELICASE"/>
    <property type="match status" value="1"/>
</dbReference>
<dbReference type="EMBL" id="LAZP02000735">
    <property type="protein sequence ID" value="PFH55872.1"/>
    <property type="molecule type" value="Genomic_DNA"/>
</dbReference>
<reference evidence="2 3" key="2">
    <citation type="journal article" date="2017" name="Sci. Rep.">
        <title>Ant-infecting Ophiocordyceps genomes reveal a high diversity of potential behavioral manipulation genes and a possible major role for enterotoxins.</title>
        <authorList>
            <person name="de Bekker C."/>
            <person name="Ohm R.A."/>
            <person name="Evans H.C."/>
            <person name="Brachmann A."/>
            <person name="Hughes D.P."/>
        </authorList>
    </citation>
    <scope>NUCLEOTIDE SEQUENCE [LARGE SCALE GENOMIC DNA]</scope>
    <source>
        <strain evidence="2 3">SC16a</strain>
    </source>
</reference>
<keyword evidence="1" id="KW-0732">Signal</keyword>
<dbReference type="CDD" id="cd18809">
    <property type="entry name" value="SF1_C_RecD"/>
    <property type="match status" value="1"/>
</dbReference>
<organism evidence="2 3">
    <name type="scientific">Ophiocordyceps unilateralis</name>
    <name type="common">Zombie-ant fungus</name>
    <name type="synonym">Torrubia unilateralis</name>
    <dbReference type="NCBI Taxonomy" id="268505"/>
    <lineage>
        <taxon>Eukaryota</taxon>
        <taxon>Fungi</taxon>
        <taxon>Dikarya</taxon>
        <taxon>Ascomycota</taxon>
        <taxon>Pezizomycotina</taxon>
        <taxon>Sordariomycetes</taxon>
        <taxon>Hypocreomycetidae</taxon>
        <taxon>Hypocreales</taxon>
        <taxon>Ophiocordycipitaceae</taxon>
        <taxon>Ophiocordyceps</taxon>
    </lineage>
</organism>
<evidence type="ECO:0000313" key="2">
    <source>
        <dbReference type="EMBL" id="PFH55872.1"/>
    </source>
</evidence>
<reference evidence="2 3" key="1">
    <citation type="journal article" date="2015" name="BMC Genomics">
        <title>Gene expression during zombie ant biting behavior reflects the complexity underlying fungal parasitic behavioral manipulation.</title>
        <authorList>
            <person name="de Bekker C."/>
            <person name="Ohm R.A."/>
            <person name="Loreto R.G."/>
            <person name="Sebastian A."/>
            <person name="Albert I."/>
            <person name="Merrow M."/>
            <person name="Brachmann A."/>
            <person name="Hughes D.P."/>
        </authorList>
    </citation>
    <scope>NUCLEOTIDE SEQUENCE [LARGE SCALE GENOMIC DNA]</scope>
    <source>
        <strain evidence="2 3">SC16a</strain>
    </source>
</reference>
<dbReference type="SUPFAM" id="SSF52540">
    <property type="entry name" value="P-loop containing nucleoside triphosphate hydrolases"/>
    <property type="match status" value="1"/>
</dbReference>
<dbReference type="InterPro" id="IPR027417">
    <property type="entry name" value="P-loop_NTPase"/>
</dbReference>
<protein>
    <recommendedName>
        <fullName evidence="4">ATP-dependent DNA helicase</fullName>
    </recommendedName>
</protein>
<dbReference type="InterPro" id="IPR051055">
    <property type="entry name" value="PIF1_helicase"/>
</dbReference>
<proteinExistence type="predicted"/>
<dbReference type="Gene3D" id="3.40.50.300">
    <property type="entry name" value="P-loop containing nucleotide triphosphate hydrolases"/>
    <property type="match status" value="1"/>
</dbReference>
<accession>A0A2A9P4U1</accession>
<dbReference type="OrthoDB" id="4918806at2759"/>
<feature type="chain" id="PRO_5012315327" description="ATP-dependent DNA helicase" evidence="1">
    <location>
        <begin position="17"/>
        <end position="184"/>
    </location>
</feature>
<evidence type="ECO:0000256" key="1">
    <source>
        <dbReference type="SAM" id="SignalP"/>
    </source>
</evidence>
<dbReference type="PANTHER" id="PTHR47642:SF5">
    <property type="entry name" value="ATP-DEPENDENT DNA HELICASE"/>
    <property type="match status" value="1"/>
</dbReference>
<keyword evidence="3" id="KW-1185">Reference proteome</keyword>
<feature type="signal peptide" evidence="1">
    <location>
        <begin position="1"/>
        <end position="16"/>
    </location>
</feature>
<gene>
    <name evidence="2" type="ORF">XA68_17478</name>
</gene>
<name>A0A2A9P4U1_OPHUN</name>
<sequence length="184" mass="20570">MLVVLLVNLDLPHGLCNGSQGIICGFEKYDFALRTIPVSSDPEYETLKERQVQLFATEQKQVMWPRVLFHNGERRTIYPHCEVNAVGNGKPHSLLHRTQIPLAAAWAMSIHKSQGMTLDRVIVDLTRAFEEGQVYVALSRARSLTGLKVEGAAEGLAVGRGGNADVQRFLRDKFGPELLREHHT</sequence>
<dbReference type="STRING" id="268505.A0A2A9P4U1"/>
<dbReference type="Proteomes" id="UP000037136">
    <property type="component" value="Unassembled WGS sequence"/>
</dbReference>
<dbReference type="AlphaFoldDB" id="A0A2A9P4U1"/>